<accession>A0A9D9DZD3</accession>
<feature type="region of interest" description="Disordered" evidence="1">
    <location>
        <begin position="168"/>
        <end position="278"/>
    </location>
</feature>
<gene>
    <name evidence="3" type="ORF">IAA97_01435</name>
</gene>
<comment type="caution">
    <text evidence="3">The sequence shown here is derived from an EMBL/GenBank/DDBJ whole genome shotgun (WGS) entry which is preliminary data.</text>
</comment>
<keyword evidence="2" id="KW-0732">Signal</keyword>
<feature type="chain" id="PRO_5038496456" evidence="2">
    <location>
        <begin position="28"/>
        <end position="278"/>
    </location>
</feature>
<evidence type="ECO:0000256" key="2">
    <source>
        <dbReference type="SAM" id="SignalP"/>
    </source>
</evidence>
<evidence type="ECO:0000313" key="3">
    <source>
        <dbReference type="EMBL" id="MBO8435628.1"/>
    </source>
</evidence>
<dbReference type="EMBL" id="JADIMT010000024">
    <property type="protein sequence ID" value="MBO8435628.1"/>
    <property type="molecule type" value="Genomic_DNA"/>
</dbReference>
<name>A0A9D9DZD3_9SPIO</name>
<protein>
    <submittedName>
        <fullName evidence="3">Uncharacterized protein</fullName>
    </submittedName>
</protein>
<proteinExistence type="predicted"/>
<sequence length="278" mass="29799">MNKRIILSMFAAILLLFSSCDMFIATANPLIGYYKVSDTYGSKAAYYYYYLAEDGMFGVYQAGGAGSSDEVVYEGVWEYSLSHFDFFTASGSIILHTTSFLGNSDTSGLSLSIEEGNSNPFLFNWTLDKDTGITVLVLSTRDPDVCNLPGIAFSISEDEFERATGIIYNPDEPAPEEPGTEDPGTEEPGTEDPGTEEPGTEEPGTEEPGTEEPGTEEPGTEEPGTGEPGTEEPGTEEPGTEEPGTEEPGTEEPGTEEPGTEEPGTEEPTPDDSEQPVE</sequence>
<feature type="non-terminal residue" evidence="3">
    <location>
        <position position="278"/>
    </location>
</feature>
<feature type="compositionally biased region" description="Acidic residues" evidence="1">
    <location>
        <begin position="229"/>
        <end position="278"/>
    </location>
</feature>
<organism evidence="3 4">
    <name type="scientific">Candidatus Ornithospirochaeta stercoripullorum</name>
    <dbReference type="NCBI Taxonomy" id="2840899"/>
    <lineage>
        <taxon>Bacteria</taxon>
        <taxon>Pseudomonadati</taxon>
        <taxon>Spirochaetota</taxon>
        <taxon>Spirochaetia</taxon>
        <taxon>Spirochaetales</taxon>
        <taxon>Spirochaetaceae</taxon>
        <taxon>Spirochaetaceae incertae sedis</taxon>
        <taxon>Candidatus Ornithospirochaeta</taxon>
    </lineage>
</organism>
<evidence type="ECO:0000256" key="1">
    <source>
        <dbReference type="SAM" id="MobiDB-lite"/>
    </source>
</evidence>
<dbReference type="PROSITE" id="PS51257">
    <property type="entry name" value="PROKAR_LIPOPROTEIN"/>
    <property type="match status" value="1"/>
</dbReference>
<feature type="signal peptide" evidence="2">
    <location>
        <begin position="1"/>
        <end position="27"/>
    </location>
</feature>
<dbReference type="Proteomes" id="UP000823615">
    <property type="component" value="Unassembled WGS sequence"/>
</dbReference>
<feature type="compositionally biased region" description="Acidic residues" evidence="1">
    <location>
        <begin position="173"/>
        <end position="220"/>
    </location>
</feature>
<reference evidence="3" key="2">
    <citation type="journal article" date="2021" name="PeerJ">
        <title>Extensive microbial diversity within the chicken gut microbiome revealed by metagenomics and culture.</title>
        <authorList>
            <person name="Gilroy R."/>
            <person name="Ravi A."/>
            <person name="Getino M."/>
            <person name="Pursley I."/>
            <person name="Horton D.L."/>
            <person name="Alikhan N.F."/>
            <person name="Baker D."/>
            <person name="Gharbi K."/>
            <person name="Hall N."/>
            <person name="Watson M."/>
            <person name="Adriaenssens E.M."/>
            <person name="Foster-Nyarko E."/>
            <person name="Jarju S."/>
            <person name="Secka A."/>
            <person name="Antonio M."/>
            <person name="Oren A."/>
            <person name="Chaudhuri R.R."/>
            <person name="La Ragione R."/>
            <person name="Hildebrand F."/>
            <person name="Pallen M.J."/>
        </authorList>
    </citation>
    <scope>NUCLEOTIDE SEQUENCE</scope>
    <source>
        <strain evidence="3">7293</strain>
    </source>
</reference>
<reference evidence="3" key="1">
    <citation type="submission" date="2020-10" db="EMBL/GenBank/DDBJ databases">
        <authorList>
            <person name="Gilroy R."/>
        </authorList>
    </citation>
    <scope>NUCLEOTIDE SEQUENCE</scope>
    <source>
        <strain evidence="3">7293</strain>
    </source>
</reference>
<evidence type="ECO:0000313" key="4">
    <source>
        <dbReference type="Proteomes" id="UP000823615"/>
    </source>
</evidence>
<dbReference type="AlphaFoldDB" id="A0A9D9DZD3"/>